<feature type="transmembrane region" description="Helical" evidence="1">
    <location>
        <begin position="20"/>
        <end position="42"/>
    </location>
</feature>
<evidence type="ECO:0000313" key="2">
    <source>
        <dbReference type="EMBL" id="GAG14131.1"/>
    </source>
</evidence>
<keyword evidence="1" id="KW-0472">Membrane</keyword>
<name>X0WN57_9ZZZZ</name>
<protein>
    <submittedName>
        <fullName evidence="2">Uncharacterized protein</fullName>
    </submittedName>
</protein>
<sequence>MTDRSVPLFKVFGIQIRLDLTWFIIFALVTWSLASSYFPMVYRNLDTLTYWLMGAAAALLLFVS</sequence>
<comment type="caution">
    <text evidence="2">The sequence shown here is derived from an EMBL/GenBank/DDBJ whole genome shotgun (WGS) entry which is preliminary data.</text>
</comment>
<evidence type="ECO:0000256" key="1">
    <source>
        <dbReference type="SAM" id="Phobius"/>
    </source>
</evidence>
<organism evidence="2">
    <name type="scientific">marine sediment metagenome</name>
    <dbReference type="NCBI Taxonomy" id="412755"/>
    <lineage>
        <taxon>unclassified sequences</taxon>
        <taxon>metagenomes</taxon>
        <taxon>ecological metagenomes</taxon>
    </lineage>
</organism>
<accession>X0WN57</accession>
<keyword evidence="1" id="KW-0812">Transmembrane</keyword>
<feature type="non-terminal residue" evidence="2">
    <location>
        <position position="64"/>
    </location>
</feature>
<proteinExistence type="predicted"/>
<dbReference type="EMBL" id="BARS01038824">
    <property type="protein sequence ID" value="GAG14131.1"/>
    <property type="molecule type" value="Genomic_DNA"/>
</dbReference>
<dbReference type="AlphaFoldDB" id="X0WN57"/>
<keyword evidence="1" id="KW-1133">Transmembrane helix</keyword>
<gene>
    <name evidence="2" type="ORF">S01H1_59363</name>
</gene>
<feature type="transmembrane region" description="Helical" evidence="1">
    <location>
        <begin position="48"/>
        <end position="63"/>
    </location>
</feature>
<reference evidence="2" key="1">
    <citation type="journal article" date="2014" name="Front. Microbiol.">
        <title>High frequency of phylogenetically diverse reductive dehalogenase-homologous genes in deep subseafloor sedimentary metagenomes.</title>
        <authorList>
            <person name="Kawai M."/>
            <person name="Futagami T."/>
            <person name="Toyoda A."/>
            <person name="Takaki Y."/>
            <person name="Nishi S."/>
            <person name="Hori S."/>
            <person name="Arai W."/>
            <person name="Tsubouchi T."/>
            <person name="Morono Y."/>
            <person name="Uchiyama I."/>
            <person name="Ito T."/>
            <person name="Fujiyama A."/>
            <person name="Inagaki F."/>
            <person name="Takami H."/>
        </authorList>
    </citation>
    <scope>NUCLEOTIDE SEQUENCE</scope>
    <source>
        <strain evidence="2">Expedition CK06-06</strain>
    </source>
</reference>